<comment type="similarity">
    <text evidence="1">Belongs to the cycloisomerase 2 family.</text>
</comment>
<dbReference type="Pfam" id="PF10282">
    <property type="entry name" value="Lactonase"/>
    <property type="match status" value="1"/>
</dbReference>
<dbReference type="PANTHER" id="PTHR30344">
    <property type="entry name" value="6-PHOSPHOGLUCONOLACTONASE-RELATED"/>
    <property type="match status" value="1"/>
</dbReference>
<dbReference type="EMBL" id="MRTF01000002">
    <property type="protein sequence ID" value="OME95276.1"/>
    <property type="molecule type" value="Genomic_DNA"/>
</dbReference>
<dbReference type="InterPro" id="IPR011048">
    <property type="entry name" value="Haem_d1_sf"/>
</dbReference>
<dbReference type="PANTHER" id="PTHR30344:SF1">
    <property type="entry name" value="6-PHOSPHOGLUCONOLACTONASE"/>
    <property type="match status" value="1"/>
</dbReference>
<dbReference type="Proteomes" id="UP000187074">
    <property type="component" value="Unassembled WGS sequence"/>
</dbReference>
<accession>A0A1R1B722</accession>
<sequence length="360" mass="39193">MANPSQRTLLFTGAYAENNQSGVCVYEFNGDSGELELLDEVSGIKNPTFLNVDPEARRLYAIGEITEEGGKTGEVISFEIDPIAGKLTERNRIRSVSSSTCHIQRDEASKHLIVSSYHGGLVGLHAIGTDGQAGELLDEKKHADLVSVREDQQSRAHSAFYSPDGRFVFVQDLGLDKILAYTVNENTQELSFHGETQLEAGVGPRHLAFHPSGAYAYVINELNSSVTVLRYIPNEGRLEILETISTLPADFDGESYCAEIAVSADGKTVYGSNRGHDSIVVFSVHEDTGRLSPVQYISTEGGHPRHFTLMPGGKFLVVANRDGNNLVLFNVNPEDGKLAFTGYTVSQSKPVCVKPAVFQL</sequence>
<dbReference type="InterPro" id="IPR015943">
    <property type="entry name" value="WD40/YVTN_repeat-like_dom_sf"/>
</dbReference>
<comment type="caution">
    <text evidence="2">The sequence shown here is derived from an EMBL/GenBank/DDBJ whole genome shotgun (WGS) entry which is preliminary data.</text>
</comment>
<dbReference type="STRING" id="1401.BK123_09420"/>
<dbReference type="SUPFAM" id="SSF51004">
    <property type="entry name" value="C-terminal (heme d1) domain of cytochrome cd1-nitrite reductase"/>
    <property type="match status" value="1"/>
</dbReference>
<dbReference type="InterPro" id="IPR050282">
    <property type="entry name" value="Cycloisomerase_2"/>
</dbReference>
<dbReference type="GO" id="GO:0017057">
    <property type="term" value="F:6-phosphogluconolactonase activity"/>
    <property type="evidence" value="ECO:0007669"/>
    <property type="project" value="TreeGrafter"/>
</dbReference>
<organism evidence="2 3">
    <name type="scientific">Paenibacillus lautus</name>
    <name type="common">Bacillus lautus</name>
    <dbReference type="NCBI Taxonomy" id="1401"/>
    <lineage>
        <taxon>Bacteria</taxon>
        <taxon>Bacillati</taxon>
        <taxon>Bacillota</taxon>
        <taxon>Bacilli</taxon>
        <taxon>Bacillales</taxon>
        <taxon>Paenibacillaceae</taxon>
        <taxon>Paenibacillus</taxon>
    </lineage>
</organism>
<dbReference type="RefSeq" id="WP_076322087.1">
    <property type="nucleotide sequence ID" value="NZ_MRTF01000002.1"/>
</dbReference>
<dbReference type="InterPro" id="IPR019405">
    <property type="entry name" value="Lactonase_7-beta_prop"/>
</dbReference>
<dbReference type="AlphaFoldDB" id="A0A1R1B722"/>
<dbReference type="OrthoDB" id="9790815at2"/>
<proteinExistence type="inferred from homology"/>
<protein>
    <submittedName>
        <fullName evidence="2">3-carboxymuconate cyclase</fullName>
    </submittedName>
</protein>
<dbReference type="GO" id="GO:0005829">
    <property type="term" value="C:cytosol"/>
    <property type="evidence" value="ECO:0007669"/>
    <property type="project" value="TreeGrafter"/>
</dbReference>
<gene>
    <name evidence="2" type="ORF">BK123_09420</name>
</gene>
<evidence type="ECO:0000313" key="3">
    <source>
        <dbReference type="Proteomes" id="UP000187074"/>
    </source>
</evidence>
<reference evidence="2 3" key="1">
    <citation type="submission" date="2016-11" db="EMBL/GenBank/DDBJ databases">
        <title>Paenibacillus species isolates.</title>
        <authorList>
            <person name="Beno S.M."/>
        </authorList>
    </citation>
    <scope>NUCLEOTIDE SEQUENCE [LARGE SCALE GENOMIC DNA]</scope>
    <source>
        <strain evidence="2 3">FSL F4-0100</strain>
    </source>
</reference>
<name>A0A1R1B722_PAELA</name>
<evidence type="ECO:0000256" key="1">
    <source>
        <dbReference type="ARBA" id="ARBA00005564"/>
    </source>
</evidence>
<dbReference type="Gene3D" id="2.130.10.10">
    <property type="entry name" value="YVTN repeat-like/Quinoprotein amine dehydrogenase"/>
    <property type="match status" value="1"/>
</dbReference>
<evidence type="ECO:0000313" key="2">
    <source>
        <dbReference type="EMBL" id="OME95276.1"/>
    </source>
</evidence>